<comment type="caution">
    <text evidence="2">The sequence shown here is derived from an EMBL/GenBank/DDBJ whole genome shotgun (WGS) entry which is preliminary data.</text>
</comment>
<dbReference type="Proteomes" id="UP000751190">
    <property type="component" value="Unassembled WGS sequence"/>
</dbReference>
<name>A0A8J5XSN9_DIALT</name>
<protein>
    <submittedName>
        <fullName evidence="2">Uncharacterized protein</fullName>
    </submittedName>
</protein>
<feature type="region of interest" description="Disordered" evidence="1">
    <location>
        <begin position="19"/>
        <end position="89"/>
    </location>
</feature>
<feature type="compositionally biased region" description="Low complexity" evidence="1">
    <location>
        <begin position="78"/>
        <end position="89"/>
    </location>
</feature>
<dbReference type="AlphaFoldDB" id="A0A8J5XSN9"/>
<evidence type="ECO:0000313" key="3">
    <source>
        <dbReference type="Proteomes" id="UP000751190"/>
    </source>
</evidence>
<dbReference type="EMBL" id="JAGTXO010000005">
    <property type="protein sequence ID" value="KAG8467702.1"/>
    <property type="molecule type" value="Genomic_DNA"/>
</dbReference>
<evidence type="ECO:0000313" key="2">
    <source>
        <dbReference type="EMBL" id="KAG8467702.1"/>
    </source>
</evidence>
<proteinExistence type="predicted"/>
<sequence length="409" mass="41922">MPSPAAVPRLDYTALRAAAGAAGGGRAREPPSIFSPRGTPHVVDWARASPRPPGPASARGGDARASPPRARAPTHRLSPAGAAPAGSAQAAANQLLEKLEAYGSGEKDYVRRVHALLRQTLDHAGLAPRDGRGVWTITPAGLAAVCARFDVACDEALAAELFTARGYPLDAPLPLHEFIARFARAGGAETLSLHPRAGALFPSSPRTHGPGGGESAHYHTLTGSSTEAARLAASVRACASPRAPRPRPSDSSAESLSLPANGMVAAPPAGETPAELSRALLLKLESFARGRDFSRRVVALLRAADLPGASGERAREGGFPALPPGLGGGAVGVTPAGLVAIGRHLGLDLRESDARAILKHHGFAPDAPAPVHAFCDAVLNAEETWVLSARAAREPGADPVLAAMLARRG</sequence>
<reference evidence="2" key="1">
    <citation type="submission" date="2021-05" db="EMBL/GenBank/DDBJ databases">
        <title>The genome of the haptophyte Pavlova lutheri (Diacronema luteri, Pavlovales) - a model for lipid biosynthesis in eukaryotic algae.</title>
        <authorList>
            <person name="Hulatt C.J."/>
            <person name="Posewitz M.C."/>
        </authorList>
    </citation>
    <scope>NUCLEOTIDE SEQUENCE</scope>
    <source>
        <strain evidence="2">NIVA-4/92</strain>
    </source>
</reference>
<gene>
    <name evidence="2" type="ORF">KFE25_006754</name>
</gene>
<feature type="region of interest" description="Disordered" evidence="1">
    <location>
        <begin position="237"/>
        <end position="262"/>
    </location>
</feature>
<organism evidence="2 3">
    <name type="scientific">Diacronema lutheri</name>
    <name type="common">Unicellular marine alga</name>
    <name type="synonym">Monochrysis lutheri</name>
    <dbReference type="NCBI Taxonomy" id="2081491"/>
    <lineage>
        <taxon>Eukaryota</taxon>
        <taxon>Haptista</taxon>
        <taxon>Haptophyta</taxon>
        <taxon>Pavlovophyceae</taxon>
        <taxon>Pavlovales</taxon>
        <taxon>Pavlovaceae</taxon>
        <taxon>Diacronema</taxon>
    </lineage>
</organism>
<feature type="compositionally biased region" description="Low complexity" evidence="1">
    <location>
        <begin position="56"/>
        <end position="71"/>
    </location>
</feature>
<accession>A0A8J5XSN9</accession>
<keyword evidence="3" id="KW-1185">Reference proteome</keyword>
<evidence type="ECO:0000256" key="1">
    <source>
        <dbReference type="SAM" id="MobiDB-lite"/>
    </source>
</evidence>